<dbReference type="SMART" id="SM00868">
    <property type="entry name" value="zf-AD"/>
    <property type="match status" value="1"/>
</dbReference>
<feature type="compositionally biased region" description="Acidic residues" evidence="12">
    <location>
        <begin position="181"/>
        <end position="196"/>
    </location>
</feature>
<reference evidence="15 16" key="1">
    <citation type="submission" date="2024-05" db="EMBL/GenBank/DDBJ databases">
        <title>Culex pipiens pipiens assembly and annotation.</title>
        <authorList>
            <person name="Alout H."/>
            <person name="Durand T."/>
        </authorList>
    </citation>
    <scope>NUCLEOTIDE SEQUENCE [LARGE SCALE GENOMIC DNA]</scope>
    <source>
        <strain evidence="15">HA-2024</strain>
        <tissue evidence="15">Whole body</tissue>
    </source>
</reference>
<name>A0ABD1DLY5_CULPP</name>
<feature type="domain" description="C2H2-type" evidence="13">
    <location>
        <begin position="581"/>
        <end position="608"/>
    </location>
</feature>
<evidence type="ECO:0000259" key="13">
    <source>
        <dbReference type="PROSITE" id="PS50157"/>
    </source>
</evidence>
<organism evidence="15 16">
    <name type="scientific">Culex pipiens pipiens</name>
    <name type="common">Northern house mosquito</name>
    <dbReference type="NCBI Taxonomy" id="38569"/>
    <lineage>
        <taxon>Eukaryota</taxon>
        <taxon>Metazoa</taxon>
        <taxon>Ecdysozoa</taxon>
        <taxon>Arthropoda</taxon>
        <taxon>Hexapoda</taxon>
        <taxon>Insecta</taxon>
        <taxon>Pterygota</taxon>
        <taxon>Neoptera</taxon>
        <taxon>Endopterygota</taxon>
        <taxon>Diptera</taxon>
        <taxon>Nematocera</taxon>
        <taxon>Culicoidea</taxon>
        <taxon>Culicidae</taxon>
        <taxon>Culicinae</taxon>
        <taxon>Culicini</taxon>
        <taxon>Culex</taxon>
        <taxon>Culex</taxon>
    </lineage>
</organism>
<dbReference type="InterPro" id="IPR050752">
    <property type="entry name" value="C2H2-ZF_domain"/>
</dbReference>
<evidence type="ECO:0000313" key="15">
    <source>
        <dbReference type="EMBL" id="KAL1400767.1"/>
    </source>
</evidence>
<dbReference type="PANTHER" id="PTHR24384">
    <property type="entry name" value="FINGER PUTATIVE TRANSCRIPTION FACTOR FAMILY-RELATED"/>
    <property type="match status" value="1"/>
</dbReference>
<feature type="domain" description="C2H2-type" evidence="13">
    <location>
        <begin position="262"/>
        <end position="285"/>
    </location>
</feature>
<dbReference type="GO" id="GO:0003677">
    <property type="term" value="F:DNA binding"/>
    <property type="evidence" value="ECO:0007669"/>
    <property type="project" value="UniProtKB-KW"/>
</dbReference>
<dbReference type="SMART" id="SM00355">
    <property type="entry name" value="ZnF_C2H2"/>
    <property type="match status" value="12"/>
</dbReference>
<keyword evidence="3" id="KW-0677">Repeat</keyword>
<dbReference type="FunFam" id="3.30.160.60:FF:000125">
    <property type="entry name" value="Putative zinc finger protein 143"/>
    <property type="match status" value="2"/>
</dbReference>
<keyword evidence="7" id="KW-0238">DNA-binding</keyword>
<evidence type="ECO:0000256" key="9">
    <source>
        <dbReference type="ARBA" id="ARBA00023242"/>
    </source>
</evidence>
<evidence type="ECO:0000256" key="10">
    <source>
        <dbReference type="PROSITE-ProRule" id="PRU00042"/>
    </source>
</evidence>
<feature type="binding site" evidence="11">
    <location>
        <position position="11"/>
    </location>
    <ligand>
        <name>Zn(2+)</name>
        <dbReference type="ChEBI" id="CHEBI:29105"/>
    </ligand>
</feature>
<feature type="domain" description="C2H2-type" evidence="13">
    <location>
        <begin position="464"/>
        <end position="492"/>
    </location>
</feature>
<feature type="binding site" evidence="11">
    <location>
        <position position="14"/>
    </location>
    <ligand>
        <name>Zn(2+)</name>
        <dbReference type="ChEBI" id="CHEBI:29105"/>
    </ligand>
</feature>
<feature type="domain" description="C2H2-type" evidence="13">
    <location>
        <begin position="436"/>
        <end position="464"/>
    </location>
</feature>
<evidence type="ECO:0000256" key="12">
    <source>
        <dbReference type="SAM" id="MobiDB-lite"/>
    </source>
</evidence>
<evidence type="ECO:0000256" key="7">
    <source>
        <dbReference type="ARBA" id="ARBA00023125"/>
    </source>
</evidence>
<keyword evidence="6" id="KW-0805">Transcription regulation</keyword>
<dbReference type="InterPro" id="IPR036236">
    <property type="entry name" value="Znf_C2H2_sf"/>
</dbReference>
<evidence type="ECO:0000256" key="3">
    <source>
        <dbReference type="ARBA" id="ARBA00022737"/>
    </source>
</evidence>
<dbReference type="PANTHER" id="PTHR24384:SF189">
    <property type="entry name" value="C2H2-TYPE DOMAIN-CONTAINING PROTEIN-RELATED"/>
    <property type="match status" value="1"/>
</dbReference>
<feature type="binding site" evidence="11">
    <location>
        <position position="67"/>
    </location>
    <ligand>
        <name>Zn(2+)</name>
        <dbReference type="ChEBI" id="CHEBI:29105"/>
    </ligand>
</feature>
<keyword evidence="4 10" id="KW-0863">Zinc-finger</keyword>
<feature type="region of interest" description="Disordered" evidence="12">
    <location>
        <begin position="162"/>
        <end position="196"/>
    </location>
</feature>
<dbReference type="Gene3D" id="3.30.160.60">
    <property type="entry name" value="Classic Zinc Finger"/>
    <property type="match status" value="7"/>
</dbReference>
<feature type="binding site" evidence="11">
    <location>
        <position position="64"/>
    </location>
    <ligand>
        <name>Zn(2+)</name>
        <dbReference type="ChEBI" id="CHEBI:29105"/>
    </ligand>
</feature>
<keyword evidence="2 11" id="KW-0479">Metal-binding</keyword>
<comment type="caution">
    <text evidence="15">The sequence shown here is derived from an EMBL/GenBank/DDBJ whole genome shotgun (WGS) entry which is preliminary data.</text>
</comment>
<comment type="subcellular location">
    <subcellularLocation>
        <location evidence="1">Nucleus</location>
    </subcellularLocation>
</comment>
<feature type="domain" description="C2H2-type" evidence="13">
    <location>
        <begin position="233"/>
        <end position="260"/>
    </location>
</feature>
<proteinExistence type="predicted"/>
<feature type="domain" description="C2H2-type" evidence="13">
    <location>
        <begin position="521"/>
        <end position="550"/>
    </location>
</feature>
<dbReference type="AlphaFoldDB" id="A0ABD1DLY5"/>
<dbReference type="EMBL" id="JBEHCU010005139">
    <property type="protein sequence ID" value="KAL1400767.1"/>
    <property type="molecule type" value="Genomic_DNA"/>
</dbReference>
<evidence type="ECO:0000256" key="11">
    <source>
        <dbReference type="PROSITE-ProRule" id="PRU01263"/>
    </source>
</evidence>
<keyword evidence="16" id="KW-1185">Reference proteome</keyword>
<dbReference type="Proteomes" id="UP001562425">
    <property type="component" value="Unassembled WGS sequence"/>
</dbReference>
<evidence type="ECO:0000256" key="8">
    <source>
        <dbReference type="ARBA" id="ARBA00023163"/>
    </source>
</evidence>
<evidence type="ECO:0000256" key="5">
    <source>
        <dbReference type="ARBA" id="ARBA00022833"/>
    </source>
</evidence>
<feature type="compositionally biased region" description="Acidic residues" evidence="12">
    <location>
        <begin position="162"/>
        <end position="171"/>
    </location>
</feature>
<feature type="domain" description="C2H2-type" evidence="13">
    <location>
        <begin position="292"/>
        <end position="319"/>
    </location>
</feature>
<sequence length="631" mass="73591">MFEIPGYPTICRVCLAKTGAADSVPLEMTVRDGADSYGTILDRVLSQQRTDQNIDHSKFPTHICSTCRHRLDEFNAFLLETVANELLMNAWIQFDRSADINPLSELCHPQGVHQVAVKNTLNRLGVLEGRSLDDLLKDLAHSKMEQIKEEIDIHESVIEPAQDDEIPEEPSQDNVPTNGSDSEDDQAVDNVSNDEDYIPQNKLQRRSECSFETCAPLVPGQKMGQHVREFHRAYCKLCGLVFQKTAHVMNHLAIHKSDELRHRCELCDRPFWREKDLNLHLKEFHGMAVDARECPYCEERFQTVAQMIDHREAHKSCKFCEKEFVSYKTALKHMRAAHVDRLHSCKLCSVNFLGKQEYGTHLRKHREGARENSVPFTMHGWTGAECMTCERTYFSEQYLQAHFQNDHTNGIEQKPKRTIFYNKRPQEELNQLEYKFKCTDCPATFRFRATLKGHLQKFHNGVKFICEHCGASFNTKPALKSHEMYRHTNETAFQCEFCVKRCHTKFDLAIHRRTHTNEKPFSCSYGSCDKSYKTQSALVKHIRYHTGERPYRCTYEGCEKAYACSQLLKAHVRSHTLETPYKCWYCEHHFSTNNNRVKHCKRHHVGRPFGREFERIAREQQRQEQIQKLEN</sequence>
<evidence type="ECO:0000259" key="14">
    <source>
        <dbReference type="PROSITE" id="PS51915"/>
    </source>
</evidence>
<evidence type="ECO:0000313" key="16">
    <source>
        <dbReference type="Proteomes" id="UP001562425"/>
    </source>
</evidence>
<keyword evidence="9" id="KW-0539">Nucleus</keyword>
<evidence type="ECO:0000256" key="2">
    <source>
        <dbReference type="ARBA" id="ARBA00022723"/>
    </source>
</evidence>
<accession>A0ABD1DLY5</accession>
<feature type="domain" description="C2H2-type" evidence="13">
    <location>
        <begin position="493"/>
        <end position="520"/>
    </location>
</feature>
<evidence type="ECO:0000256" key="6">
    <source>
        <dbReference type="ARBA" id="ARBA00023015"/>
    </source>
</evidence>
<dbReference type="InterPro" id="IPR013087">
    <property type="entry name" value="Znf_C2H2_type"/>
</dbReference>
<dbReference type="Pfam" id="PF00096">
    <property type="entry name" value="zf-C2H2"/>
    <property type="match status" value="3"/>
</dbReference>
<evidence type="ECO:0000256" key="4">
    <source>
        <dbReference type="ARBA" id="ARBA00022771"/>
    </source>
</evidence>
<keyword evidence="5 11" id="KW-0862">Zinc</keyword>
<evidence type="ECO:0000256" key="1">
    <source>
        <dbReference type="ARBA" id="ARBA00004123"/>
    </source>
</evidence>
<feature type="domain" description="C2H2-type" evidence="13">
    <location>
        <begin position="551"/>
        <end position="580"/>
    </location>
</feature>
<dbReference type="PROSITE" id="PS51915">
    <property type="entry name" value="ZAD"/>
    <property type="match status" value="1"/>
</dbReference>
<dbReference type="GO" id="GO:0008270">
    <property type="term" value="F:zinc ion binding"/>
    <property type="evidence" value="ECO:0007669"/>
    <property type="project" value="UniProtKB-UniRule"/>
</dbReference>
<dbReference type="SUPFAM" id="SSF57667">
    <property type="entry name" value="beta-beta-alpha zinc fingers"/>
    <property type="match status" value="5"/>
</dbReference>
<dbReference type="PROSITE" id="PS50157">
    <property type="entry name" value="ZINC_FINGER_C2H2_2"/>
    <property type="match status" value="9"/>
</dbReference>
<dbReference type="InterPro" id="IPR012934">
    <property type="entry name" value="Znf_AD"/>
</dbReference>
<feature type="domain" description="ZAD" evidence="14">
    <location>
        <begin position="9"/>
        <end position="91"/>
    </location>
</feature>
<keyword evidence="8" id="KW-0804">Transcription</keyword>
<dbReference type="GO" id="GO:0005634">
    <property type="term" value="C:nucleus"/>
    <property type="evidence" value="ECO:0007669"/>
    <property type="project" value="UniProtKB-SubCell"/>
</dbReference>
<gene>
    <name evidence="15" type="ORF">pipiens_007159</name>
</gene>
<protein>
    <submittedName>
        <fullName evidence="15">Uncharacterized protein</fullName>
    </submittedName>
</protein>
<dbReference type="PROSITE" id="PS00028">
    <property type="entry name" value="ZINC_FINGER_C2H2_1"/>
    <property type="match status" value="11"/>
</dbReference>